<dbReference type="EMBL" id="WHPN01000411">
    <property type="protein sequence ID" value="KAF4405601.1"/>
    <property type="molecule type" value="Genomic_DNA"/>
</dbReference>
<dbReference type="Gene3D" id="3.20.20.70">
    <property type="entry name" value="Aldolase class I"/>
    <property type="match status" value="1"/>
</dbReference>
<evidence type="ECO:0000256" key="1">
    <source>
        <dbReference type="ARBA" id="ARBA00022723"/>
    </source>
</evidence>
<organism evidence="5 6">
    <name type="scientific">Streptomyces lycii</name>
    <dbReference type="NCBI Taxonomy" id="2654337"/>
    <lineage>
        <taxon>Bacteria</taxon>
        <taxon>Bacillati</taxon>
        <taxon>Actinomycetota</taxon>
        <taxon>Actinomycetes</taxon>
        <taxon>Kitasatosporales</taxon>
        <taxon>Streptomycetaceae</taxon>
        <taxon>Streptomyces</taxon>
    </lineage>
</organism>
<accession>A0ABQ7F9C5</accession>
<evidence type="ECO:0000256" key="2">
    <source>
        <dbReference type="ARBA" id="ARBA00023004"/>
    </source>
</evidence>
<comment type="caution">
    <text evidence="5">The sequence shown here is derived from an EMBL/GenBank/DDBJ whole genome shotgun (WGS) entry which is preliminary data.</text>
</comment>
<gene>
    <name evidence="5" type="ORF">GCU69_29435</name>
</gene>
<keyword evidence="2" id="KW-0408">Iron</keyword>
<keyword evidence="3" id="KW-0411">Iron-sulfur</keyword>
<keyword evidence="1" id="KW-0479">Metal-binding</keyword>
<evidence type="ECO:0000256" key="4">
    <source>
        <dbReference type="SAM" id="MobiDB-lite"/>
    </source>
</evidence>
<evidence type="ECO:0000313" key="6">
    <source>
        <dbReference type="Proteomes" id="UP000621266"/>
    </source>
</evidence>
<dbReference type="Proteomes" id="UP000621266">
    <property type="component" value="Unassembled WGS sequence"/>
</dbReference>
<dbReference type="InterPro" id="IPR013785">
    <property type="entry name" value="Aldolase_TIM"/>
</dbReference>
<dbReference type="PANTHER" id="PTHR43432">
    <property type="entry name" value="SLR0285 PROTEIN"/>
    <property type="match status" value="1"/>
</dbReference>
<keyword evidence="6" id="KW-1185">Reference proteome</keyword>
<reference evidence="5 6" key="1">
    <citation type="submission" date="2019-10" db="EMBL/GenBank/DDBJ databases">
        <title>Streptomyces tenebrisbrunneis sp.nov., an endogenous actinomycete isolated from of Lycium ruthenicum.</title>
        <authorList>
            <person name="Ma L."/>
        </authorList>
    </citation>
    <scope>NUCLEOTIDE SEQUENCE [LARGE SCALE GENOMIC DNA]</scope>
    <source>
        <strain evidence="5 6">TRM 66187</strain>
    </source>
</reference>
<dbReference type="InterPro" id="IPR040086">
    <property type="entry name" value="MJ0683-like"/>
</dbReference>
<evidence type="ECO:0000256" key="3">
    <source>
        <dbReference type="ARBA" id="ARBA00023014"/>
    </source>
</evidence>
<protein>
    <submittedName>
        <fullName evidence="5">Radical SAM protein</fullName>
    </submittedName>
</protein>
<name>A0ABQ7F9C5_9ACTN</name>
<proteinExistence type="predicted"/>
<sequence length="385" mass="43980">MPILAPQQAAGFHAKIADPIEYRKSGLSLNWIVGCPLECGYCIRHLLDNFGMKVPRRLMDDEDAARALVEHRYFVEHVTPIQLLNKATDPMLPAVKPHLFAVLRHLDDRELTNHTLIITRWRVEPEDCEVLNSFKHLKITVLVTHSNISDDRIEPVDSAIAARSLRTLTEHAEGYRTVLYWRPIVPGLNDSDADLERARQLAEHAHATVFTGLFFRHQIADYYKANGLPMPYDDTARRKIMPREAEQRILDFFHRPDDREAPWGPLFRKTSCAVTFAHGEPDYNGHYGIRELCTICPRAQLARCAGAWTKPDLRHVTDDARRLGATGAVTINERAITVEGLDEPPRYYLQHRYGFQCHDRDKPHLPHQHGRAPIGWNQENGAPAS</sequence>
<feature type="region of interest" description="Disordered" evidence="4">
    <location>
        <begin position="361"/>
        <end position="385"/>
    </location>
</feature>
<evidence type="ECO:0000313" key="5">
    <source>
        <dbReference type="EMBL" id="KAF4405601.1"/>
    </source>
</evidence>
<dbReference type="PANTHER" id="PTHR43432:SF4">
    <property type="entry name" value="RADICAL SAM CORE DOMAIN-CONTAINING PROTEIN"/>
    <property type="match status" value="1"/>
</dbReference>